<evidence type="ECO:0000256" key="5">
    <source>
        <dbReference type="SAM" id="Coils"/>
    </source>
</evidence>
<dbReference type="EMBL" id="GDID01005602">
    <property type="protein sequence ID" value="JAP91004.1"/>
    <property type="molecule type" value="Transcribed_RNA"/>
</dbReference>
<protein>
    <recommendedName>
        <fullName evidence="6">RING-type domain-containing protein</fullName>
    </recommendedName>
</protein>
<dbReference type="PANTHER" id="PTHR15898:SF13">
    <property type="entry name" value="BIFUNCTIONAL APOPTOSIS REGULATOR"/>
    <property type="match status" value="1"/>
</dbReference>
<keyword evidence="5" id="KW-0175">Coiled coil</keyword>
<dbReference type="GO" id="GO:0008270">
    <property type="term" value="F:zinc ion binding"/>
    <property type="evidence" value="ECO:0007669"/>
    <property type="project" value="UniProtKB-KW"/>
</dbReference>
<dbReference type="Pfam" id="PF13445">
    <property type="entry name" value="zf-RING_UBOX"/>
    <property type="match status" value="1"/>
</dbReference>
<evidence type="ECO:0000313" key="7">
    <source>
        <dbReference type="EMBL" id="JAP91004.1"/>
    </source>
</evidence>
<dbReference type="InterPro" id="IPR001841">
    <property type="entry name" value="Znf_RING"/>
</dbReference>
<feature type="coiled-coil region" evidence="5">
    <location>
        <begin position="781"/>
        <end position="812"/>
    </location>
</feature>
<accession>A0A146K541</accession>
<keyword evidence="1" id="KW-0479">Metal-binding</keyword>
<proteinExistence type="predicted"/>
<dbReference type="SUPFAM" id="SSF57850">
    <property type="entry name" value="RING/U-box"/>
    <property type="match status" value="2"/>
</dbReference>
<feature type="non-terminal residue" evidence="7">
    <location>
        <position position="1"/>
    </location>
</feature>
<gene>
    <name evidence="7" type="ORF">TPC1_17510</name>
</gene>
<dbReference type="SMART" id="SM00184">
    <property type="entry name" value="RING"/>
    <property type="match status" value="3"/>
</dbReference>
<name>A0A146K541_9EUKA</name>
<evidence type="ECO:0000256" key="2">
    <source>
        <dbReference type="ARBA" id="ARBA00022771"/>
    </source>
</evidence>
<dbReference type="InterPro" id="IPR027370">
    <property type="entry name" value="Znf-RING_euk"/>
</dbReference>
<feature type="domain" description="RING-type" evidence="6">
    <location>
        <begin position="157"/>
        <end position="196"/>
    </location>
</feature>
<dbReference type="CDD" id="cd16449">
    <property type="entry name" value="RING-HC"/>
    <property type="match status" value="2"/>
</dbReference>
<dbReference type="InterPro" id="IPR013083">
    <property type="entry name" value="Znf_RING/FYVE/PHD"/>
</dbReference>
<sequence>FIPIAVKYGQNHKMLQVQVSNSVKQSKQYQAQQDQNLVSKHKRIPLSAKSSNISQNSQVHDFKQNINQNPIEIQIVEDDDMIKSLNMLQDQMDMQLYNLKSVDGLVATNTMRSVSESLSKRRPSSTQKVREKTGSVDIQVSINDQIYQRKFDLKYICKICLEPFQKPLRLPCGHLFCALCIQKCDQLWSPKLCPVCLCSYEKFYVDDFVESEVNAILKCSRQAQENEIVFTLSAEGKVPSFSIGVVRMLQNGYVSSDLTTVIVEDLGEEENEHYFREKIATVQCSQQWVSKVSDLMVFDPQYYTVGTRLMRGSLVVNKQFLKPQEGIIAEPRLVSVNKSQHTNSVIKMINLAQTQLAKDAESRLKAAIQRTLTTPRIVLDQNYQTSQLIKSSSKIKIPKDDEDDIDDLIKLEFQTTNHAKSQKEKQIDEQLKLQLQIQNNEDDDIDDLVNAIMPVPETNQMQTEVLTELAQDDQEQISSHDLAKIIDENSAQMLKEEFIYDPNIPKQIPPLYTPYAVKTNQIISLLLQHENIHNKHVIMDQKFDKQDVNPQSYLRIITDFQYLMKFPEYTCTGCKMFLRVPVTLECDCQYCMQCAREVFKLKLLCLGCGAKLSKHIGLNHINKRLILKMYSKIPTHSPMVDLGLPIKIRSTIGLLIDDPNRVNVWVLFGAGKTQYVHIQDLQPVNLCNLQVAIRIEPGLAYINGQFSIIEEDGEWYRSYMSDNTNGVVLEPDYVYKVQRLVEDLREQVVVAKIEGTKLQQKQEAEKFAKLKKKIIQERKDQIKKQQEEQRYQEQLQQEQARKKQKLDKETIERRKKLGLVGADNPNAVSHPGNIMVYSKKDEQENQRQDKIYEYLPTNIANKPELIRICYRYPRLNFICSACWGVLKRPVTLQCGHIVCRCCACIYQISMQSCILCQSPVLLADTKPNYKINQQLMTMDQRYSKRGLDTGIFVCKFDDQKLGLIKRVSGLKLQVQYSTGLEQLQMDEVCTFSPQEITKEPLNLGSPFVCTSQQFIGVHGLVLEQPDQKQDQVLRIQKQFKTKELILKVILETGVVQYLPLSFLKKIGLKIDENEFQKMQEQIKQDEQQKLEELTKQVEEEIEADELNQVYQEEEKVYKNIWEQPTQERRKKRAY</sequence>
<dbReference type="PANTHER" id="PTHR15898">
    <property type="entry name" value="BIFUNCTIONAL APOPTOSIS REGULATOR"/>
    <property type="match status" value="1"/>
</dbReference>
<dbReference type="Gene3D" id="3.30.40.10">
    <property type="entry name" value="Zinc/RING finger domain, C3HC4 (zinc finger)"/>
    <property type="match status" value="3"/>
</dbReference>
<keyword evidence="2 4" id="KW-0863">Zinc-finger</keyword>
<reference evidence="7" key="1">
    <citation type="submission" date="2015-07" db="EMBL/GenBank/DDBJ databases">
        <title>Adaptation to a free-living lifestyle via gene acquisitions in the diplomonad Trepomonas sp. PC1.</title>
        <authorList>
            <person name="Xu F."/>
            <person name="Jerlstrom-Hultqvist J."/>
            <person name="Kolisko M."/>
            <person name="Simpson A.G.B."/>
            <person name="Roger A.J."/>
            <person name="Svard S.G."/>
            <person name="Andersson J.O."/>
        </authorList>
    </citation>
    <scope>NUCLEOTIDE SEQUENCE</scope>
    <source>
        <strain evidence="7">PC1</strain>
    </source>
</reference>
<evidence type="ECO:0000256" key="1">
    <source>
        <dbReference type="ARBA" id="ARBA00022723"/>
    </source>
</evidence>
<evidence type="ECO:0000256" key="4">
    <source>
        <dbReference type="PROSITE-ProRule" id="PRU00175"/>
    </source>
</evidence>
<feature type="domain" description="RING-type" evidence="6">
    <location>
        <begin position="879"/>
        <end position="917"/>
    </location>
</feature>
<organism evidence="7">
    <name type="scientific">Trepomonas sp. PC1</name>
    <dbReference type="NCBI Taxonomy" id="1076344"/>
    <lineage>
        <taxon>Eukaryota</taxon>
        <taxon>Metamonada</taxon>
        <taxon>Diplomonadida</taxon>
        <taxon>Hexamitidae</taxon>
        <taxon>Hexamitinae</taxon>
        <taxon>Trepomonas</taxon>
    </lineage>
</organism>
<feature type="coiled-coil region" evidence="5">
    <location>
        <begin position="1068"/>
        <end position="1107"/>
    </location>
</feature>
<dbReference type="PROSITE" id="PS00518">
    <property type="entry name" value="ZF_RING_1"/>
    <property type="match status" value="2"/>
</dbReference>
<dbReference type="GO" id="GO:0043161">
    <property type="term" value="P:proteasome-mediated ubiquitin-dependent protein catabolic process"/>
    <property type="evidence" value="ECO:0007669"/>
    <property type="project" value="TreeGrafter"/>
</dbReference>
<dbReference type="InterPro" id="IPR017907">
    <property type="entry name" value="Znf_RING_CS"/>
</dbReference>
<dbReference type="PROSITE" id="PS50089">
    <property type="entry name" value="ZF_RING_2"/>
    <property type="match status" value="2"/>
</dbReference>
<dbReference type="AlphaFoldDB" id="A0A146K541"/>
<keyword evidence="3" id="KW-0862">Zinc</keyword>
<dbReference type="GO" id="GO:0061630">
    <property type="term" value="F:ubiquitin protein ligase activity"/>
    <property type="evidence" value="ECO:0007669"/>
    <property type="project" value="TreeGrafter"/>
</dbReference>
<evidence type="ECO:0000256" key="3">
    <source>
        <dbReference type="ARBA" id="ARBA00022833"/>
    </source>
</evidence>
<evidence type="ECO:0000259" key="6">
    <source>
        <dbReference type="PROSITE" id="PS50089"/>
    </source>
</evidence>